<keyword evidence="2" id="KW-0378">Hydrolase</keyword>
<comment type="similarity">
    <text evidence="1">Belongs to the sulfatase family.</text>
</comment>
<dbReference type="GO" id="GO:0004065">
    <property type="term" value="F:arylsulfatase activity"/>
    <property type="evidence" value="ECO:0007669"/>
    <property type="project" value="TreeGrafter"/>
</dbReference>
<dbReference type="PANTHER" id="PTHR42693:SF53">
    <property type="entry name" value="ENDO-4-O-SULFATASE"/>
    <property type="match status" value="1"/>
</dbReference>
<dbReference type="InterPro" id="IPR000917">
    <property type="entry name" value="Sulfatase_N"/>
</dbReference>
<dbReference type="InterPro" id="IPR050738">
    <property type="entry name" value="Sulfatase"/>
</dbReference>
<sequence length="124" mass="13940">CGSVILVVCVLLLLFVFKFNQKKFSRLAGKKDFNYILVTVDTLRVDRIGCYGYEDVDTPTMDLFAKRGVKFEKCISPTPLTLPSHTSLLTGTFPAFHGVRDNGGFLVPPELKTLAELFKENEYD</sequence>
<feature type="domain" description="Sulfatase N-terminal" evidence="3">
    <location>
        <begin position="34"/>
        <end position="123"/>
    </location>
</feature>
<dbReference type="InterPro" id="IPR017850">
    <property type="entry name" value="Alkaline_phosphatase_core_sf"/>
</dbReference>
<dbReference type="Pfam" id="PF00884">
    <property type="entry name" value="Sulfatase"/>
    <property type="match status" value="1"/>
</dbReference>
<feature type="non-terminal residue" evidence="4">
    <location>
        <position position="124"/>
    </location>
</feature>
<organism evidence="4">
    <name type="scientific">marine sediment metagenome</name>
    <dbReference type="NCBI Taxonomy" id="412755"/>
    <lineage>
        <taxon>unclassified sequences</taxon>
        <taxon>metagenomes</taxon>
        <taxon>ecological metagenomes</taxon>
    </lineage>
</organism>
<evidence type="ECO:0000313" key="4">
    <source>
        <dbReference type="EMBL" id="GAG43319.1"/>
    </source>
</evidence>
<name>X0XJI4_9ZZZZ</name>
<dbReference type="Gene3D" id="3.40.720.10">
    <property type="entry name" value="Alkaline Phosphatase, subunit A"/>
    <property type="match status" value="1"/>
</dbReference>
<dbReference type="SUPFAM" id="SSF53649">
    <property type="entry name" value="Alkaline phosphatase-like"/>
    <property type="match status" value="1"/>
</dbReference>
<evidence type="ECO:0000256" key="2">
    <source>
        <dbReference type="ARBA" id="ARBA00022801"/>
    </source>
</evidence>
<proteinExistence type="inferred from homology"/>
<dbReference type="EMBL" id="BARS01057839">
    <property type="protein sequence ID" value="GAG43319.1"/>
    <property type="molecule type" value="Genomic_DNA"/>
</dbReference>
<dbReference type="AlphaFoldDB" id="X0XJI4"/>
<reference evidence="4" key="1">
    <citation type="journal article" date="2014" name="Front. Microbiol.">
        <title>High frequency of phylogenetically diverse reductive dehalogenase-homologous genes in deep subseafloor sedimentary metagenomes.</title>
        <authorList>
            <person name="Kawai M."/>
            <person name="Futagami T."/>
            <person name="Toyoda A."/>
            <person name="Takaki Y."/>
            <person name="Nishi S."/>
            <person name="Hori S."/>
            <person name="Arai W."/>
            <person name="Tsubouchi T."/>
            <person name="Morono Y."/>
            <person name="Uchiyama I."/>
            <person name="Ito T."/>
            <person name="Fujiyama A."/>
            <person name="Inagaki F."/>
            <person name="Takami H."/>
        </authorList>
    </citation>
    <scope>NUCLEOTIDE SEQUENCE</scope>
    <source>
        <strain evidence="4">Expedition CK06-06</strain>
    </source>
</reference>
<feature type="non-terminal residue" evidence="4">
    <location>
        <position position="1"/>
    </location>
</feature>
<evidence type="ECO:0000256" key="1">
    <source>
        <dbReference type="ARBA" id="ARBA00008779"/>
    </source>
</evidence>
<protein>
    <recommendedName>
        <fullName evidence="3">Sulfatase N-terminal domain-containing protein</fullName>
    </recommendedName>
</protein>
<gene>
    <name evidence="4" type="ORF">S01H1_84635</name>
</gene>
<dbReference type="PANTHER" id="PTHR42693">
    <property type="entry name" value="ARYLSULFATASE FAMILY MEMBER"/>
    <property type="match status" value="1"/>
</dbReference>
<evidence type="ECO:0000259" key="3">
    <source>
        <dbReference type="Pfam" id="PF00884"/>
    </source>
</evidence>
<accession>X0XJI4</accession>
<comment type="caution">
    <text evidence="4">The sequence shown here is derived from an EMBL/GenBank/DDBJ whole genome shotgun (WGS) entry which is preliminary data.</text>
</comment>